<dbReference type="Pfam" id="PF14520">
    <property type="entry name" value="HHH_5"/>
    <property type="match status" value="1"/>
</dbReference>
<reference evidence="3 4" key="1">
    <citation type="submission" date="2021-01" db="EMBL/GenBank/DDBJ databases">
        <title>Whole genome shotgun sequence of Actinoplanes palleronii NBRC 14916.</title>
        <authorList>
            <person name="Komaki H."/>
            <person name="Tamura T."/>
        </authorList>
    </citation>
    <scope>NUCLEOTIDE SEQUENCE [LARGE SCALE GENOMIC DNA]</scope>
    <source>
        <strain evidence="3 4">NBRC 14916</strain>
    </source>
</reference>
<name>A0ABQ4B5Z1_9ACTN</name>
<dbReference type="Proteomes" id="UP000624709">
    <property type="component" value="Unassembled WGS sequence"/>
</dbReference>
<feature type="compositionally biased region" description="Basic and acidic residues" evidence="1">
    <location>
        <begin position="46"/>
        <end position="70"/>
    </location>
</feature>
<evidence type="ECO:0000313" key="3">
    <source>
        <dbReference type="EMBL" id="GIE65997.1"/>
    </source>
</evidence>
<evidence type="ECO:0000313" key="4">
    <source>
        <dbReference type="Proteomes" id="UP000624709"/>
    </source>
</evidence>
<evidence type="ECO:0000259" key="2">
    <source>
        <dbReference type="SMART" id="SM00278"/>
    </source>
</evidence>
<feature type="domain" description="Helix-hairpin-helix DNA-binding motif class 1" evidence="2">
    <location>
        <begin position="87"/>
        <end position="106"/>
    </location>
</feature>
<accession>A0ABQ4B5Z1</accession>
<gene>
    <name evidence="3" type="ORF">Apa02nite_021050</name>
</gene>
<dbReference type="InterPro" id="IPR003583">
    <property type="entry name" value="Hlx-hairpin-Hlx_DNA-bd_motif"/>
</dbReference>
<feature type="region of interest" description="Disordered" evidence="1">
    <location>
        <begin position="33"/>
        <end position="72"/>
    </location>
</feature>
<proteinExistence type="predicted"/>
<feature type="region of interest" description="Disordered" evidence="1">
    <location>
        <begin position="165"/>
        <end position="212"/>
    </location>
</feature>
<organism evidence="3 4">
    <name type="scientific">Actinoplanes palleronii</name>
    <dbReference type="NCBI Taxonomy" id="113570"/>
    <lineage>
        <taxon>Bacteria</taxon>
        <taxon>Bacillati</taxon>
        <taxon>Actinomycetota</taxon>
        <taxon>Actinomycetes</taxon>
        <taxon>Micromonosporales</taxon>
        <taxon>Micromonosporaceae</taxon>
        <taxon>Actinoplanes</taxon>
    </lineage>
</organism>
<feature type="compositionally biased region" description="Low complexity" evidence="1">
    <location>
        <begin position="195"/>
        <end position="205"/>
    </location>
</feature>
<evidence type="ECO:0000256" key="1">
    <source>
        <dbReference type="SAM" id="MobiDB-lite"/>
    </source>
</evidence>
<protein>
    <recommendedName>
        <fullName evidence="2">Helix-hairpin-helix DNA-binding motif class 1 domain-containing protein</fullName>
    </recommendedName>
</protein>
<dbReference type="SMART" id="SM00278">
    <property type="entry name" value="HhH1"/>
    <property type="match status" value="1"/>
</dbReference>
<dbReference type="Gene3D" id="1.10.150.20">
    <property type="entry name" value="5' to 3' exonuclease, C-terminal subdomain"/>
    <property type="match status" value="1"/>
</dbReference>
<comment type="caution">
    <text evidence="3">The sequence shown here is derived from an EMBL/GenBank/DDBJ whole genome shotgun (WGS) entry which is preliminary data.</text>
</comment>
<sequence length="212" mass="22182">MAWFIGQSLVFILLAFLLGVLVGRLSARFTGRRGTTPEPTFAAAPEKSESNLKTPEKVSPEKALSAEKESPATVVESAATGTPVVDEELERIEGIGPKMADALRAAGIHSFAQLAASDDDTKRSAIRAAGLSFAPSLVTWSRQARLLADGDEAAFAELTARLIAGRDTDPAHSPNPDSLTAATTRRPSPRPAGPPAAGRDQAAAGRDAETVR</sequence>
<dbReference type="RefSeq" id="WP_344573256.1">
    <property type="nucleotide sequence ID" value="NZ_BAAATY010000004.1"/>
</dbReference>
<keyword evidence="4" id="KW-1185">Reference proteome</keyword>
<dbReference type="EMBL" id="BOMS01000026">
    <property type="protein sequence ID" value="GIE65997.1"/>
    <property type="molecule type" value="Genomic_DNA"/>
</dbReference>